<feature type="transmembrane region" description="Helical" evidence="16">
    <location>
        <begin position="96"/>
        <end position="116"/>
    </location>
</feature>
<dbReference type="InterPro" id="IPR000462">
    <property type="entry name" value="CDP-OH_P_trans"/>
</dbReference>
<feature type="transmembrane region" description="Helical" evidence="16">
    <location>
        <begin position="128"/>
        <end position="151"/>
    </location>
</feature>
<dbReference type="Pfam" id="PF01066">
    <property type="entry name" value="CDP-OH_P_transf"/>
    <property type="match status" value="1"/>
</dbReference>
<evidence type="ECO:0000313" key="18">
    <source>
        <dbReference type="Proteomes" id="UP000177230"/>
    </source>
</evidence>
<feature type="transmembrane region" description="Helical" evidence="16">
    <location>
        <begin position="9"/>
        <end position="28"/>
    </location>
</feature>
<dbReference type="Gene3D" id="1.20.120.1760">
    <property type="match status" value="1"/>
</dbReference>
<evidence type="ECO:0000256" key="11">
    <source>
        <dbReference type="ARBA" id="ARBA00023136"/>
    </source>
</evidence>
<evidence type="ECO:0000256" key="2">
    <source>
        <dbReference type="ARBA" id="ARBA00004127"/>
    </source>
</evidence>
<evidence type="ECO:0000313" key="17">
    <source>
        <dbReference type="EMBL" id="OGF08099.1"/>
    </source>
</evidence>
<dbReference type="InterPro" id="IPR043130">
    <property type="entry name" value="CDP-OH_PTrfase_TM_dom"/>
</dbReference>
<keyword evidence="12" id="KW-0594">Phospholipid biosynthesis</keyword>
<keyword evidence="13" id="KW-1208">Phospholipid metabolism</keyword>
<evidence type="ECO:0000256" key="1">
    <source>
        <dbReference type="ARBA" id="ARBA00000287"/>
    </source>
</evidence>
<evidence type="ECO:0000256" key="4">
    <source>
        <dbReference type="ARBA" id="ARBA00013174"/>
    </source>
</evidence>
<dbReference type="PANTHER" id="PTHR14269">
    <property type="entry name" value="CDP-DIACYLGLYCEROL--GLYCEROL-3-PHOSPHATE 3-PHOSPHATIDYLTRANSFERASE-RELATED"/>
    <property type="match status" value="1"/>
</dbReference>
<comment type="catalytic activity">
    <reaction evidence="1">
        <text>a CDP-1,2-diacyl-sn-glycerol + L-serine = a 1,2-diacyl-sn-glycero-3-phospho-L-serine + CMP + H(+)</text>
        <dbReference type="Rhea" id="RHEA:16913"/>
        <dbReference type="ChEBI" id="CHEBI:15378"/>
        <dbReference type="ChEBI" id="CHEBI:33384"/>
        <dbReference type="ChEBI" id="CHEBI:57262"/>
        <dbReference type="ChEBI" id="CHEBI:58332"/>
        <dbReference type="ChEBI" id="CHEBI:60377"/>
        <dbReference type="EC" id="2.7.8.8"/>
    </reaction>
</comment>
<keyword evidence="7 15" id="KW-0808">Transferase</keyword>
<protein>
    <recommendedName>
        <fullName evidence="5">CDP-diacylglycerol--serine O-phosphatidyltransferase</fullName>
        <ecNumber evidence="4">2.7.8.8</ecNumber>
    </recommendedName>
    <alternativeName>
        <fullName evidence="14">Phosphatidylserine synthase</fullName>
    </alternativeName>
</protein>
<keyword evidence="10" id="KW-0443">Lipid metabolism</keyword>
<dbReference type="InterPro" id="IPR050324">
    <property type="entry name" value="CDP-alcohol_PTase-I"/>
</dbReference>
<evidence type="ECO:0000256" key="6">
    <source>
        <dbReference type="ARBA" id="ARBA00022516"/>
    </source>
</evidence>
<evidence type="ECO:0000256" key="5">
    <source>
        <dbReference type="ARBA" id="ARBA00017171"/>
    </source>
</evidence>
<dbReference type="AlphaFoldDB" id="A0A1F5R107"/>
<feature type="transmembrane region" description="Helical" evidence="16">
    <location>
        <begin position="212"/>
        <end position="230"/>
    </location>
</feature>
<dbReference type="GO" id="GO:0016020">
    <property type="term" value="C:membrane"/>
    <property type="evidence" value="ECO:0007669"/>
    <property type="project" value="InterPro"/>
</dbReference>
<dbReference type="EC" id="2.7.8.8" evidence="4"/>
<comment type="similarity">
    <text evidence="3 15">Belongs to the CDP-alcohol phosphatidyltransferase class-I family.</text>
</comment>
<comment type="caution">
    <text evidence="17">The sequence shown here is derived from an EMBL/GenBank/DDBJ whole genome shotgun (WGS) entry which is preliminary data.</text>
</comment>
<keyword evidence="11 16" id="KW-0472">Membrane</keyword>
<evidence type="ECO:0000256" key="13">
    <source>
        <dbReference type="ARBA" id="ARBA00023264"/>
    </source>
</evidence>
<dbReference type="GO" id="GO:0003882">
    <property type="term" value="F:CDP-diacylglycerol-serine O-phosphatidyltransferase activity"/>
    <property type="evidence" value="ECO:0007669"/>
    <property type="project" value="UniProtKB-EC"/>
</dbReference>
<organism evidence="17 18">
    <name type="scientific">Candidatus Edwardsbacteria bacterium GWF2_54_11</name>
    <dbReference type="NCBI Taxonomy" id="1817851"/>
    <lineage>
        <taxon>Bacteria</taxon>
        <taxon>Candidatus Edwardsiibacteriota</taxon>
    </lineage>
</organism>
<evidence type="ECO:0000256" key="7">
    <source>
        <dbReference type="ARBA" id="ARBA00022679"/>
    </source>
</evidence>
<dbReference type="GO" id="GO:0008654">
    <property type="term" value="P:phospholipid biosynthetic process"/>
    <property type="evidence" value="ECO:0007669"/>
    <property type="project" value="UniProtKB-KW"/>
</dbReference>
<dbReference type="PANTHER" id="PTHR14269:SF61">
    <property type="entry name" value="CDP-DIACYLGLYCEROL--SERINE O-PHOSPHATIDYLTRANSFERASE"/>
    <property type="match status" value="1"/>
</dbReference>
<dbReference type="Proteomes" id="UP000177230">
    <property type="component" value="Unassembled WGS sequence"/>
</dbReference>
<dbReference type="InterPro" id="IPR048254">
    <property type="entry name" value="CDP_ALCOHOL_P_TRANSF_CS"/>
</dbReference>
<feature type="transmembrane region" description="Helical" evidence="16">
    <location>
        <begin position="157"/>
        <end position="176"/>
    </location>
</feature>
<evidence type="ECO:0000256" key="14">
    <source>
        <dbReference type="ARBA" id="ARBA00032361"/>
    </source>
</evidence>
<feature type="transmembrane region" description="Helical" evidence="16">
    <location>
        <begin position="71"/>
        <end position="90"/>
    </location>
</feature>
<dbReference type="GO" id="GO:0012505">
    <property type="term" value="C:endomembrane system"/>
    <property type="evidence" value="ECO:0007669"/>
    <property type="project" value="UniProtKB-SubCell"/>
</dbReference>
<evidence type="ECO:0000256" key="10">
    <source>
        <dbReference type="ARBA" id="ARBA00023098"/>
    </source>
</evidence>
<comment type="subcellular location">
    <subcellularLocation>
        <location evidence="2">Endomembrane system</location>
        <topology evidence="2">Multi-pass membrane protein</topology>
    </subcellularLocation>
</comment>
<accession>A0A1F5R107</accession>
<feature type="transmembrane region" description="Helical" evidence="16">
    <location>
        <begin position="188"/>
        <end position="206"/>
    </location>
</feature>
<keyword evidence="9 16" id="KW-1133">Transmembrane helix</keyword>
<feature type="transmembrane region" description="Helical" evidence="16">
    <location>
        <begin position="40"/>
        <end position="59"/>
    </location>
</feature>
<keyword evidence="6" id="KW-0444">Lipid biosynthesis</keyword>
<dbReference type="PROSITE" id="PS00379">
    <property type="entry name" value="CDP_ALCOHOL_P_TRANSF"/>
    <property type="match status" value="1"/>
</dbReference>
<evidence type="ECO:0000256" key="8">
    <source>
        <dbReference type="ARBA" id="ARBA00022692"/>
    </source>
</evidence>
<dbReference type="InterPro" id="IPR004533">
    <property type="entry name" value="CDP-diaglyc--ser_O-PTrfase"/>
</dbReference>
<dbReference type="EMBL" id="MFFM01000049">
    <property type="protein sequence ID" value="OGF08099.1"/>
    <property type="molecule type" value="Genomic_DNA"/>
</dbReference>
<evidence type="ECO:0000256" key="9">
    <source>
        <dbReference type="ARBA" id="ARBA00022989"/>
    </source>
</evidence>
<keyword evidence="8 16" id="KW-0812">Transmembrane</keyword>
<evidence type="ECO:0000256" key="16">
    <source>
        <dbReference type="SAM" id="Phobius"/>
    </source>
</evidence>
<dbReference type="NCBIfam" id="TIGR00473">
    <property type="entry name" value="pssA"/>
    <property type="match status" value="1"/>
</dbReference>
<evidence type="ECO:0000256" key="12">
    <source>
        <dbReference type="ARBA" id="ARBA00023209"/>
    </source>
</evidence>
<reference evidence="17 18" key="1">
    <citation type="journal article" date="2016" name="Nat. Commun.">
        <title>Thousands of microbial genomes shed light on interconnected biogeochemical processes in an aquifer system.</title>
        <authorList>
            <person name="Anantharaman K."/>
            <person name="Brown C.T."/>
            <person name="Hug L.A."/>
            <person name="Sharon I."/>
            <person name="Castelle C.J."/>
            <person name="Probst A.J."/>
            <person name="Thomas B.C."/>
            <person name="Singh A."/>
            <person name="Wilkins M.J."/>
            <person name="Karaoz U."/>
            <person name="Brodie E.L."/>
            <person name="Williams K.H."/>
            <person name="Hubbard S.S."/>
            <person name="Banfield J.F."/>
        </authorList>
    </citation>
    <scope>NUCLEOTIDE SEQUENCE [LARGE SCALE GENOMIC DNA]</scope>
</reference>
<gene>
    <name evidence="17" type="ORF">A2024_05065</name>
</gene>
<evidence type="ECO:0000256" key="3">
    <source>
        <dbReference type="ARBA" id="ARBA00010441"/>
    </source>
</evidence>
<name>A0A1F5R107_9BACT</name>
<evidence type="ECO:0000256" key="15">
    <source>
        <dbReference type="RuleBase" id="RU003750"/>
    </source>
</evidence>
<proteinExistence type="inferred from homology"/>
<sequence length="249" mass="27663">MKPKIKTPAFLPSVFTSGNLFCGVLAIIEAFNGNYYRGAWLIILAGFFDSIDGMVARLTHHYSRFGAELDSLSDVVSFVLAPMILIYPLALKNLGLWGSLTAFAFVVAGAIRLARFNANIKSLNEKEIFHGLPTPAAGGVVASFLLFSNAVGYDLSLVRFIPLVIILLSFLMVSDIEYPPIPKMADRSFKSYLIYGGFMLAILGIIKNPNLTLFPILTGYILFGLIWRIYRSSHMEKLKNKRRRKIADS</sequence>